<dbReference type="GO" id="GO:0006520">
    <property type="term" value="P:amino acid metabolic process"/>
    <property type="evidence" value="ECO:0007669"/>
    <property type="project" value="InterPro"/>
</dbReference>
<comment type="catalytic activity">
    <reaction evidence="7">
        <text>L-aspartate + 2-oxoglutarate = oxaloacetate + L-glutamate</text>
        <dbReference type="Rhea" id="RHEA:21824"/>
        <dbReference type="ChEBI" id="CHEBI:16452"/>
        <dbReference type="ChEBI" id="CHEBI:16810"/>
        <dbReference type="ChEBI" id="CHEBI:29985"/>
        <dbReference type="ChEBI" id="CHEBI:29991"/>
        <dbReference type="EC" id="2.6.1.1"/>
    </reaction>
</comment>
<dbReference type="GO" id="GO:0004069">
    <property type="term" value="F:L-aspartate:2-oxoglutarate aminotransferase activity"/>
    <property type="evidence" value="ECO:0007669"/>
    <property type="project" value="UniProtKB-EC"/>
</dbReference>
<dbReference type="Pfam" id="PF00155">
    <property type="entry name" value="Aminotran_1_2"/>
    <property type="match status" value="1"/>
</dbReference>
<evidence type="ECO:0000256" key="6">
    <source>
        <dbReference type="ARBA" id="ARBA00022898"/>
    </source>
</evidence>
<evidence type="ECO:0000313" key="10">
    <source>
        <dbReference type="EMBL" id="XCC96212.1"/>
    </source>
</evidence>
<dbReference type="PROSITE" id="PS00105">
    <property type="entry name" value="AA_TRANSFER_CLASS_1"/>
    <property type="match status" value="1"/>
</dbReference>
<dbReference type="Gene3D" id="3.90.1150.10">
    <property type="entry name" value="Aspartate Aminotransferase, domain 1"/>
    <property type="match status" value="1"/>
</dbReference>
<feature type="domain" description="Aminotransferase class I/classII large" evidence="9">
    <location>
        <begin position="32"/>
        <end position="388"/>
    </location>
</feature>
<dbReference type="InterPro" id="IPR050596">
    <property type="entry name" value="AspAT/PAT-like"/>
</dbReference>
<accession>A0AAU8APF2</accession>
<evidence type="ECO:0000256" key="8">
    <source>
        <dbReference type="RuleBase" id="RU000481"/>
    </source>
</evidence>
<keyword evidence="5 8" id="KW-0808">Transferase</keyword>
<comment type="similarity">
    <text evidence="2 8">Belongs to the class-I pyridoxal-phosphate-dependent aminotransferase family.</text>
</comment>
<comment type="cofactor">
    <cofactor evidence="1 8">
        <name>pyridoxal 5'-phosphate</name>
        <dbReference type="ChEBI" id="CHEBI:597326"/>
    </cofactor>
</comment>
<reference evidence="10" key="1">
    <citation type="submission" date="2023-02" db="EMBL/GenBank/DDBJ databases">
        <title>Description and genomic characterization of Salipiger bruguierae sp. nov., isolated from the sediment of mangrove plant Bruguiera sexangula.</title>
        <authorList>
            <person name="Long M."/>
        </authorList>
    </citation>
    <scope>NUCLEOTIDE SEQUENCE</scope>
    <source>
        <strain evidence="10">H15</strain>
    </source>
</reference>
<dbReference type="InterPro" id="IPR015422">
    <property type="entry name" value="PyrdxlP-dep_Trfase_small"/>
</dbReference>
<dbReference type="InterPro" id="IPR004838">
    <property type="entry name" value="NHTrfase_class1_PyrdxlP-BS"/>
</dbReference>
<evidence type="ECO:0000256" key="1">
    <source>
        <dbReference type="ARBA" id="ARBA00001933"/>
    </source>
</evidence>
<dbReference type="RefSeq" id="WP_353475078.1">
    <property type="nucleotide sequence ID" value="NZ_CP123385.1"/>
</dbReference>
<evidence type="ECO:0000256" key="2">
    <source>
        <dbReference type="ARBA" id="ARBA00007441"/>
    </source>
</evidence>
<sequence length="398" mass="43196">MVRLAQRVTRMTPAATRVVSERAAALRRAGRDVISLSTGEPDFVSPPSVMAAARQALEAGMTFYTPAAGSVELREEVAAYYSARFGLDYSAQREVMIGSGGKPLLFQACAALLDPGDEAIIIAPAFVSYVEQVRVFDAVPVIVETDPGTLDFTLEDMRAAITPRTRMVMLNAPSNPSGRIYSDALVKGLCELAIEHDLTIINDEIYERIIFDGRRYRNPLELVPEARDRVLHINGASKALAMTGWRIGFALGPADLIKRMTMLQGHNTSGPNSIAQAAALGGLRDGQAEIDAMGAVYQRRKDFITARLSAMPGLRHIPPDGAFYVFADIRGTYGKSVGGMRITDDVSFCEALLEQAEIATIPGSSFLQPGFFRMSFATGDEVLAEAMDRMDRFFAALA</sequence>
<dbReference type="Gene3D" id="3.40.640.10">
    <property type="entry name" value="Type I PLP-dependent aspartate aminotransferase-like (Major domain)"/>
    <property type="match status" value="1"/>
</dbReference>
<dbReference type="PANTHER" id="PTHR46383">
    <property type="entry name" value="ASPARTATE AMINOTRANSFERASE"/>
    <property type="match status" value="1"/>
</dbReference>
<evidence type="ECO:0000256" key="4">
    <source>
        <dbReference type="ARBA" id="ARBA00022576"/>
    </source>
</evidence>
<dbReference type="InterPro" id="IPR004839">
    <property type="entry name" value="Aminotransferase_I/II_large"/>
</dbReference>
<dbReference type="PANTHER" id="PTHR46383:SF1">
    <property type="entry name" value="ASPARTATE AMINOTRANSFERASE"/>
    <property type="match status" value="1"/>
</dbReference>
<comment type="subunit">
    <text evidence="3">Homodimer.</text>
</comment>
<dbReference type="EMBL" id="CP123385">
    <property type="protein sequence ID" value="XCC96212.1"/>
    <property type="molecule type" value="Genomic_DNA"/>
</dbReference>
<dbReference type="EC" id="2.6.1.-" evidence="8"/>
<organism evidence="10">
    <name type="scientific">Alloyangia sp. H15</name>
    <dbReference type="NCBI Taxonomy" id="3029062"/>
    <lineage>
        <taxon>Bacteria</taxon>
        <taxon>Pseudomonadati</taxon>
        <taxon>Pseudomonadota</taxon>
        <taxon>Alphaproteobacteria</taxon>
        <taxon>Rhodobacterales</taxon>
        <taxon>Roseobacteraceae</taxon>
        <taxon>Alloyangia</taxon>
    </lineage>
</organism>
<gene>
    <name evidence="10" type="ORF">PVT71_16085</name>
</gene>
<dbReference type="CDD" id="cd00609">
    <property type="entry name" value="AAT_like"/>
    <property type="match status" value="1"/>
</dbReference>
<dbReference type="FunFam" id="3.40.640.10:FF:000033">
    <property type="entry name" value="Aspartate aminotransferase"/>
    <property type="match status" value="1"/>
</dbReference>
<dbReference type="SUPFAM" id="SSF53383">
    <property type="entry name" value="PLP-dependent transferases"/>
    <property type="match status" value="1"/>
</dbReference>
<dbReference type="GO" id="GO:0030170">
    <property type="term" value="F:pyridoxal phosphate binding"/>
    <property type="evidence" value="ECO:0007669"/>
    <property type="project" value="InterPro"/>
</dbReference>
<protein>
    <recommendedName>
        <fullName evidence="8">Aminotransferase</fullName>
        <ecNumber evidence="8">2.6.1.-</ecNumber>
    </recommendedName>
</protein>
<keyword evidence="4 8" id="KW-0032">Aminotransferase</keyword>
<proteinExistence type="inferred from homology"/>
<dbReference type="InterPro" id="IPR015421">
    <property type="entry name" value="PyrdxlP-dep_Trfase_major"/>
</dbReference>
<evidence type="ECO:0000256" key="7">
    <source>
        <dbReference type="ARBA" id="ARBA00049185"/>
    </source>
</evidence>
<evidence type="ECO:0000256" key="5">
    <source>
        <dbReference type="ARBA" id="ARBA00022679"/>
    </source>
</evidence>
<keyword evidence="6" id="KW-0663">Pyridoxal phosphate</keyword>
<name>A0AAU8APF2_9RHOB</name>
<evidence type="ECO:0000259" key="9">
    <source>
        <dbReference type="Pfam" id="PF00155"/>
    </source>
</evidence>
<evidence type="ECO:0000256" key="3">
    <source>
        <dbReference type="ARBA" id="ARBA00011738"/>
    </source>
</evidence>
<dbReference type="AlphaFoldDB" id="A0AAU8APF2"/>
<dbReference type="InterPro" id="IPR015424">
    <property type="entry name" value="PyrdxlP-dep_Trfase"/>
</dbReference>